<evidence type="ECO:0000256" key="10">
    <source>
        <dbReference type="RuleBase" id="RU364027"/>
    </source>
</evidence>
<dbReference type="EMBL" id="HBKR01003333">
    <property type="protein sequence ID" value="CAE2273875.1"/>
    <property type="molecule type" value="Transcribed_RNA"/>
</dbReference>
<comment type="similarity">
    <text evidence="2 10">Belongs to the ATG9 family.</text>
</comment>
<dbReference type="GO" id="GO:0034497">
    <property type="term" value="P:protein localization to phagophore assembly site"/>
    <property type="evidence" value="ECO:0007669"/>
    <property type="project" value="TreeGrafter"/>
</dbReference>
<dbReference type="GO" id="GO:0006869">
    <property type="term" value="P:lipid transport"/>
    <property type="evidence" value="ECO:0007669"/>
    <property type="project" value="UniProtKB-KW"/>
</dbReference>
<feature type="transmembrane region" description="Helical" evidence="10">
    <location>
        <begin position="315"/>
        <end position="336"/>
    </location>
</feature>
<accession>A0A7S4JTY8</accession>
<feature type="region of interest" description="Disordered" evidence="11">
    <location>
        <begin position="622"/>
        <end position="644"/>
    </location>
</feature>
<reference evidence="12" key="1">
    <citation type="submission" date="2021-01" db="EMBL/GenBank/DDBJ databases">
        <authorList>
            <person name="Corre E."/>
            <person name="Pelletier E."/>
            <person name="Niang G."/>
            <person name="Scheremetjew M."/>
            <person name="Finn R."/>
            <person name="Kale V."/>
            <person name="Holt S."/>
            <person name="Cochrane G."/>
            <person name="Meng A."/>
            <person name="Brown T."/>
            <person name="Cohen L."/>
        </authorList>
    </citation>
    <scope>NUCLEOTIDE SEQUENCE</scope>
    <source>
        <strain evidence="12">SoJaBio B1-5/56/2</strain>
    </source>
</reference>
<feature type="transmembrane region" description="Helical" evidence="10">
    <location>
        <begin position="501"/>
        <end position="520"/>
    </location>
</feature>
<evidence type="ECO:0000256" key="9">
    <source>
        <dbReference type="ARBA" id="ARBA00023136"/>
    </source>
</evidence>
<feature type="region of interest" description="Disordered" evidence="11">
    <location>
        <begin position="1"/>
        <end position="27"/>
    </location>
</feature>
<evidence type="ECO:0000256" key="11">
    <source>
        <dbReference type="SAM" id="MobiDB-lite"/>
    </source>
</evidence>
<protein>
    <recommendedName>
        <fullName evidence="3 10">Autophagy-related protein 9</fullName>
    </recommendedName>
</protein>
<evidence type="ECO:0000256" key="7">
    <source>
        <dbReference type="ARBA" id="ARBA00023006"/>
    </source>
</evidence>
<keyword evidence="5 10" id="KW-0812">Transmembrane</keyword>
<feature type="transmembrane region" description="Helical" evidence="10">
    <location>
        <begin position="395"/>
        <end position="416"/>
    </location>
</feature>
<dbReference type="InterPro" id="IPR007241">
    <property type="entry name" value="Autophagy-rel_prot_9"/>
</dbReference>
<dbReference type="PANTHER" id="PTHR13038:SF10">
    <property type="entry name" value="AUTOPHAGY-RELATED PROTEIN 9"/>
    <property type="match status" value="1"/>
</dbReference>
<keyword evidence="6 10" id="KW-1133">Transmembrane helix</keyword>
<dbReference type="GO" id="GO:0000422">
    <property type="term" value="P:autophagy of mitochondrion"/>
    <property type="evidence" value="ECO:0007669"/>
    <property type="project" value="TreeGrafter"/>
</dbReference>
<evidence type="ECO:0000256" key="2">
    <source>
        <dbReference type="ARBA" id="ARBA00006185"/>
    </source>
</evidence>
<sequence>MYRPVNASDSPPRPSSSSSSRVPLLQPEEREVVIEEEESKVFWSTSGGASDTRRPSREEGLRASLLDSGDTYPLSCPLDVFLTRVYDYHQAHGFVCLVLSELTEILTFLVIFFLILFLSLFIDYDTLLDADDDTVSFWDDVVDVPDGFHPAYAFFMLFGLYAIFKIALFVRNIPRWWEMKIFFSNYLHISEGQLQHISWGRVAELLVCVPGLCLSDDDWTELDVVNRIMRHENYFIALVNREIFDMNLAIFKWLPGSSQYYFATDSLGLLVSFVIHGLWEDRKRGKLIPSIFEAKDNHNVLAELDSGFQRRFRMVGALALLCLPITFVYMTAFLLLQYGNEYRDNPSNVSIRTWSVFARWKFREINELPHVFHSRIAKGVAPATHYLSHFRSYPIGVIGQFFSFVLGSLILALLFLGLWSDNLLSRVEFAPGKSGVWVIGILTIGFAFFRSFIVPPMTDFNPEKALNEVVTHTHYMPPHWVNAAHLKKTSAELKSLLPNRFTVILTELVGLVLAPFILIFRMPESSRRIILFFSKYSVSDPHMGDMCSFASFPLTTHGDPSFTPSVDESNNPSQRLQGAKLERSLISFAEQHPSWKMSQEGEGLVRELAGHAKEMNSMEMEGNVSQSGSFSSIIPPPEGQNNYHYDIDAVQQSFFRPPKEEF</sequence>
<dbReference type="GO" id="GO:0061709">
    <property type="term" value="P:reticulophagy"/>
    <property type="evidence" value="ECO:0007669"/>
    <property type="project" value="TreeGrafter"/>
</dbReference>
<organism evidence="12">
    <name type="scientific">Paramoeba aestuarina</name>
    <dbReference type="NCBI Taxonomy" id="180227"/>
    <lineage>
        <taxon>Eukaryota</taxon>
        <taxon>Amoebozoa</taxon>
        <taxon>Discosea</taxon>
        <taxon>Flabellinia</taxon>
        <taxon>Dactylopodida</taxon>
        <taxon>Paramoebidae</taxon>
        <taxon>Paramoeba</taxon>
    </lineage>
</organism>
<evidence type="ECO:0000256" key="5">
    <source>
        <dbReference type="ARBA" id="ARBA00022692"/>
    </source>
</evidence>
<feature type="compositionally biased region" description="Polar residues" evidence="11">
    <location>
        <begin position="623"/>
        <end position="632"/>
    </location>
</feature>
<dbReference type="Pfam" id="PF04109">
    <property type="entry name" value="ATG9"/>
    <property type="match status" value="1"/>
</dbReference>
<keyword evidence="8 10" id="KW-0445">Lipid transport</keyword>
<keyword evidence="4 10" id="KW-0813">Transport</keyword>
<evidence type="ECO:0000256" key="4">
    <source>
        <dbReference type="ARBA" id="ARBA00022448"/>
    </source>
</evidence>
<feature type="transmembrane region" description="Helical" evidence="10">
    <location>
        <begin position="151"/>
        <end position="170"/>
    </location>
</feature>
<dbReference type="GO" id="GO:0034727">
    <property type="term" value="P:piecemeal microautophagy of the nucleus"/>
    <property type="evidence" value="ECO:0007669"/>
    <property type="project" value="TreeGrafter"/>
</dbReference>
<evidence type="ECO:0000256" key="6">
    <source>
        <dbReference type="ARBA" id="ARBA00022989"/>
    </source>
</evidence>
<comment type="subcellular location">
    <subcellularLocation>
        <location evidence="1 10">Preautophagosomal structure membrane</location>
        <topology evidence="1 10">Multi-pass membrane protein</topology>
    </subcellularLocation>
</comment>
<dbReference type="PANTHER" id="PTHR13038">
    <property type="entry name" value="APG9 AUTOPHAGY 9"/>
    <property type="match status" value="1"/>
</dbReference>
<gene>
    <name evidence="12" type="ORF">NAES01612_LOCUS2224</name>
</gene>
<evidence type="ECO:0000256" key="8">
    <source>
        <dbReference type="ARBA" id="ARBA00023055"/>
    </source>
</evidence>
<dbReference type="AlphaFoldDB" id="A0A7S4JTY8"/>
<feature type="transmembrane region" description="Helical" evidence="10">
    <location>
        <begin position="94"/>
        <end position="122"/>
    </location>
</feature>
<evidence type="ECO:0000256" key="3">
    <source>
        <dbReference type="ARBA" id="ARBA00018074"/>
    </source>
</evidence>
<proteinExistence type="inferred from homology"/>
<dbReference type="GO" id="GO:0005776">
    <property type="term" value="C:autophagosome"/>
    <property type="evidence" value="ECO:0007669"/>
    <property type="project" value="TreeGrafter"/>
</dbReference>
<evidence type="ECO:0000256" key="1">
    <source>
        <dbReference type="ARBA" id="ARBA00004511"/>
    </source>
</evidence>
<dbReference type="GO" id="GO:0034045">
    <property type="term" value="C:phagophore assembly site membrane"/>
    <property type="evidence" value="ECO:0007669"/>
    <property type="project" value="UniProtKB-SubCell"/>
</dbReference>
<keyword evidence="9 10" id="KW-0472">Membrane</keyword>
<evidence type="ECO:0000313" key="12">
    <source>
        <dbReference type="EMBL" id="CAE2273875.1"/>
    </source>
</evidence>
<name>A0A7S4JTY8_9EUKA</name>
<comment type="function">
    <text evidence="10">Phospholipid scramblase involved in autophagy. Cycles between the preautophagosomal structure/phagophore assembly site (PAS) and the cytoplasmic vesicle pool and supplies membrane for the growing autophagosome. Lipid scramblase activity plays a key role in preautophagosomal structure/phagophore assembly by distributing the phospholipids that arrive through ATG2 from the cytoplasmic to the luminal leaflet of the bilayer, thereby driving autophagosomal membrane expansion.</text>
</comment>
<keyword evidence="7 10" id="KW-0072">Autophagy</keyword>
<feature type="transmembrane region" description="Helical" evidence="10">
    <location>
        <begin position="436"/>
        <end position="453"/>
    </location>
</feature>